<organism evidence="2 3">
    <name type="scientific">Pseudozyma flocculosa</name>
    <dbReference type="NCBI Taxonomy" id="84751"/>
    <lineage>
        <taxon>Eukaryota</taxon>
        <taxon>Fungi</taxon>
        <taxon>Dikarya</taxon>
        <taxon>Basidiomycota</taxon>
        <taxon>Ustilaginomycotina</taxon>
        <taxon>Ustilaginomycetes</taxon>
        <taxon>Ustilaginales</taxon>
        <taxon>Ustilaginaceae</taxon>
        <taxon>Pseudozyma</taxon>
    </lineage>
</organism>
<accession>A0A5C3EWP3</accession>
<dbReference type="Proteomes" id="UP000323386">
    <property type="component" value="Unassembled WGS sequence"/>
</dbReference>
<dbReference type="EMBL" id="OOIP01000003">
    <property type="protein sequence ID" value="SPO36016.1"/>
    <property type="molecule type" value="Genomic_DNA"/>
</dbReference>
<feature type="chain" id="PRO_5022691067" description="Secreted protein" evidence="1">
    <location>
        <begin position="28"/>
        <end position="179"/>
    </location>
</feature>
<feature type="signal peptide" evidence="1">
    <location>
        <begin position="1"/>
        <end position="27"/>
    </location>
</feature>
<evidence type="ECO:0008006" key="4">
    <source>
        <dbReference type="Google" id="ProtNLM"/>
    </source>
</evidence>
<evidence type="ECO:0000313" key="3">
    <source>
        <dbReference type="Proteomes" id="UP000323386"/>
    </source>
</evidence>
<dbReference type="AlphaFoldDB" id="A0A5C3EWP3"/>
<evidence type="ECO:0000256" key="1">
    <source>
        <dbReference type="SAM" id="SignalP"/>
    </source>
</evidence>
<protein>
    <recommendedName>
        <fullName evidence="4">Secreted protein</fullName>
    </recommendedName>
</protein>
<gene>
    <name evidence="2" type="ORF">PSFLO_01487</name>
</gene>
<evidence type="ECO:0000313" key="2">
    <source>
        <dbReference type="EMBL" id="SPO36016.1"/>
    </source>
</evidence>
<keyword evidence="1" id="KW-0732">Signal</keyword>
<sequence>MCVFVSACKFAVAALVLLLLFCAVADSFAPLFLLPAPPSPPYFAANDALLLLPRYCRTAAACCHLALPLLVLPLNGPYCPIVLRCHPKALLQGGTPLACLKPSPWPLEQIQSILLPAGATAEPHNRIRLWVRAYACGVGAMPSYGPGSLGVLRPKGRRCRLAEYGPEGTKEISDSRGHS</sequence>
<name>A0A5C3EWP3_9BASI</name>
<proteinExistence type="predicted"/>
<keyword evidence="3" id="KW-1185">Reference proteome</keyword>
<reference evidence="2 3" key="1">
    <citation type="submission" date="2018-03" db="EMBL/GenBank/DDBJ databases">
        <authorList>
            <person name="Guldener U."/>
        </authorList>
    </citation>
    <scope>NUCLEOTIDE SEQUENCE [LARGE SCALE GENOMIC DNA]</scope>
    <source>
        <strain evidence="2 3">DAOM196992</strain>
    </source>
</reference>